<accession>A0A6B2LLF0</accession>
<feature type="transmembrane region" description="Helical" evidence="3">
    <location>
        <begin position="13"/>
        <end position="31"/>
    </location>
</feature>
<keyword evidence="3" id="KW-1133">Transmembrane helix</keyword>
<evidence type="ECO:0000259" key="4">
    <source>
        <dbReference type="Pfam" id="PF10181"/>
    </source>
</evidence>
<evidence type="ECO:0000256" key="2">
    <source>
        <dbReference type="ARBA" id="ARBA00009610"/>
    </source>
</evidence>
<dbReference type="PANTHER" id="PTHR15231:SF1">
    <property type="entry name" value="PHOSPHATIDYLINOSITOL N-ACETYLGLUCOSAMINYLTRANSFERASE SUBUNIT H"/>
    <property type="match status" value="1"/>
</dbReference>
<dbReference type="InterPro" id="IPR019328">
    <property type="entry name" value="PIGH-H_dom"/>
</dbReference>
<dbReference type="AlphaFoldDB" id="A0A6B2LLF0"/>
<sequence length="126" mass="14424">MFFSGTISVSGNVLFWFTIIFVGWFIIRVVIKGRMVKEESLLVIRDLGVQINTKYYSGGGTSEFIDRKKIKSIIINEGITMGDIIFYMAIIVRKKEKMVIVFKTLRPRIDTLLDIFKGSRAIMFGS</sequence>
<comment type="similarity">
    <text evidence="2">Belongs to the PIGH family.</text>
</comment>
<keyword evidence="3" id="KW-0472">Membrane</keyword>
<dbReference type="PANTHER" id="PTHR15231">
    <property type="entry name" value="PHOSPHATIDYLINOSITOL N-ACETYLGLUCOSAMINYLTRANSFERASE SUBUNIT H"/>
    <property type="match status" value="1"/>
</dbReference>
<proteinExistence type="inferred from homology"/>
<evidence type="ECO:0000313" key="5">
    <source>
        <dbReference type="EMBL" id="NDV37650.1"/>
    </source>
</evidence>
<organism evidence="5">
    <name type="scientific">Arcella intermedia</name>
    <dbReference type="NCBI Taxonomy" id="1963864"/>
    <lineage>
        <taxon>Eukaryota</taxon>
        <taxon>Amoebozoa</taxon>
        <taxon>Tubulinea</taxon>
        <taxon>Elardia</taxon>
        <taxon>Arcellinida</taxon>
        <taxon>Sphaerothecina</taxon>
        <taxon>Arcellidae</taxon>
        <taxon>Arcella</taxon>
    </lineage>
</organism>
<name>A0A6B2LLF0_9EUKA</name>
<evidence type="ECO:0000256" key="3">
    <source>
        <dbReference type="SAM" id="Phobius"/>
    </source>
</evidence>
<dbReference type="Pfam" id="PF10181">
    <property type="entry name" value="PIG-H"/>
    <property type="match status" value="1"/>
</dbReference>
<feature type="domain" description="Phosphatidylinositol N-acetylglucosaminyltransferase subunit H conserved" evidence="4">
    <location>
        <begin position="40"/>
        <end position="103"/>
    </location>
</feature>
<evidence type="ECO:0000256" key="1">
    <source>
        <dbReference type="ARBA" id="ARBA00004687"/>
    </source>
</evidence>
<dbReference type="EMBL" id="GIBP01008681">
    <property type="protein sequence ID" value="NDV37650.1"/>
    <property type="molecule type" value="Transcribed_RNA"/>
</dbReference>
<protein>
    <recommendedName>
        <fullName evidence="4">Phosphatidylinositol N-acetylglucosaminyltransferase subunit H conserved domain-containing protein</fullName>
    </recommendedName>
</protein>
<dbReference type="InterPro" id="IPR044215">
    <property type="entry name" value="PIG-H"/>
</dbReference>
<dbReference type="UniPathway" id="UPA00196"/>
<comment type="pathway">
    <text evidence="1">Glycolipid biosynthesis; glycosylphosphatidylinositol-anchor biosynthesis.</text>
</comment>
<keyword evidence="3" id="KW-0812">Transmembrane</keyword>
<dbReference type="GO" id="GO:0006506">
    <property type="term" value="P:GPI anchor biosynthetic process"/>
    <property type="evidence" value="ECO:0007669"/>
    <property type="project" value="UniProtKB-UniPathway"/>
</dbReference>
<reference evidence="5" key="1">
    <citation type="journal article" date="2020" name="J. Eukaryot. Microbiol.">
        <title>De novo Sequencing, Assembly and Annotation of the Transcriptome for the Free-Living Testate Amoeba Arcella intermedia.</title>
        <authorList>
            <person name="Ribeiro G.M."/>
            <person name="Porfirio-Sousa A.L."/>
            <person name="Maurer-Alcala X.X."/>
            <person name="Katz L.A."/>
            <person name="Lahr D.J.G."/>
        </authorList>
    </citation>
    <scope>NUCLEOTIDE SEQUENCE</scope>
</reference>
<dbReference type="GO" id="GO:0000506">
    <property type="term" value="C:glycosylphosphatidylinositol-N-acetylglucosaminyltransferase (GPI-GnT) complex"/>
    <property type="evidence" value="ECO:0007669"/>
    <property type="project" value="InterPro"/>
</dbReference>